<keyword evidence="6" id="KW-1185">Reference proteome</keyword>
<gene>
    <name evidence="5" type="ORF">GCM10009759_64310</name>
</gene>
<sequence>MLAGRTARGQGVAVGGREIMAAAGVLFPDRDGRVLVVRNSYRAKHPIAVPGGGWERADPSPRHTAVREIREELGVTPVLRELACLDWSVDHDRPPIAAFLYWAEPLTDEQRAAVRLEAAELDAMVHLPADLLLSAVPPLLSRRMGACLRAPRSAAPLELADGLPVGHSVLHLPPRPAPAYLGAAALAGLLPPGAGLQAPPPPLGKQAYYASRPKVRAKARMLFTDPDGRVLLVRLKPWRGEAPWVLPGGSVEADRELPRAGARREALEELGWDREPGRLLGIDWVTVHPWDPPHLSLVYDGGTAGPELLAAVRLQEEEIAEWRLFTPREATRVLTPPAAGRLAACLAVRALPPTAGPAELVNGAPPVAAR</sequence>
<protein>
    <recommendedName>
        <fullName evidence="4">Nudix hydrolase domain-containing protein</fullName>
    </recommendedName>
</protein>
<dbReference type="CDD" id="cd18876">
    <property type="entry name" value="NUDIX_Hydrolase"/>
    <property type="match status" value="1"/>
</dbReference>
<evidence type="ECO:0000313" key="5">
    <source>
        <dbReference type="EMBL" id="GAA2117667.1"/>
    </source>
</evidence>
<comment type="cofactor">
    <cofactor evidence="1">
        <name>Mg(2+)</name>
        <dbReference type="ChEBI" id="CHEBI:18420"/>
    </cofactor>
</comment>
<dbReference type="Proteomes" id="UP001500897">
    <property type="component" value="Unassembled WGS sequence"/>
</dbReference>
<dbReference type="InterPro" id="IPR015797">
    <property type="entry name" value="NUDIX_hydrolase-like_dom_sf"/>
</dbReference>
<dbReference type="Gene3D" id="3.90.79.10">
    <property type="entry name" value="Nucleoside Triphosphate Pyrophosphohydrolase"/>
    <property type="match status" value="2"/>
</dbReference>
<reference evidence="5 6" key="1">
    <citation type="journal article" date="2019" name="Int. J. Syst. Evol. Microbiol.">
        <title>The Global Catalogue of Microorganisms (GCM) 10K type strain sequencing project: providing services to taxonomists for standard genome sequencing and annotation.</title>
        <authorList>
            <consortium name="The Broad Institute Genomics Platform"/>
            <consortium name="The Broad Institute Genome Sequencing Center for Infectious Disease"/>
            <person name="Wu L."/>
            <person name="Ma J."/>
        </authorList>
    </citation>
    <scope>NUCLEOTIDE SEQUENCE [LARGE SCALE GENOMIC DNA]</scope>
    <source>
        <strain evidence="5 6">JCM 14559</strain>
    </source>
</reference>
<name>A0ABN2XWP8_9ACTN</name>
<dbReference type="PROSITE" id="PS51462">
    <property type="entry name" value="NUDIX"/>
    <property type="match status" value="2"/>
</dbReference>
<proteinExistence type="predicted"/>
<evidence type="ECO:0000256" key="1">
    <source>
        <dbReference type="ARBA" id="ARBA00001946"/>
    </source>
</evidence>
<dbReference type="Pfam" id="PF00293">
    <property type="entry name" value="NUDIX"/>
    <property type="match status" value="2"/>
</dbReference>
<dbReference type="InterPro" id="IPR000086">
    <property type="entry name" value="NUDIX_hydrolase_dom"/>
</dbReference>
<keyword evidence="2" id="KW-0378">Hydrolase</keyword>
<evidence type="ECO:0000256" key="2">
    <source>
        <dbReference type="ARBA" id="ARBA00022801"/>
    </source>
</evidence>
<evidence type="ECO:0000259" key="4">
    <source>
        <dbReference type="PROSITE" id="PS51462"/>
    </source>
</evidence>
<dbReference type="PANTHER" id="PTHR43046:SF12">
    <property type="entry name" value="GDP-MANNOSE MANNOSYL HYDROLASE"/>
    <property type="match status" value="1"/>
</dbReference>
<feature type="domain" description="Nudix hydrolase" evidence="4">
    <location>
        <begin position="213"/>
        <end position="350"/>
    </location>
</feature>
<keyword evidence="3" id="KW-0460">Magnesium</keyword>
<comment type="caution">
    <text evidence="5">The sequence shown here is derived from an EMBL/GenBank/DDBJ whole genome shotgun (WGS) entry which is preliminary data.</text>
</comment>
<dbReference type="EMBL" id="BAAANS010000059">
    <property type="protein sequence ID" value="GAA2117667.1"/>
    <property type="molecule type" value="Genomic_DNA"/>
</dbReference>
<dbReference type="SUPFAM" id="SSF55811">
    <property type="entry name" value="Nudix"/>
    <property type="match status" value="2"/>
</dbReference>
<feature type="domain" description="Nudix hydrolase" evidence="4">
    <location>
        <begin position="18"/>
        <end position="138"/>
    </location>
</feature>
<evidence type="ECO:0000256" key="3">
    <source>
        <dbReference type="ARBA" id="ARBA00022842"/>
    </source>
</evidence>
<accession>A0ABN2XWP8</accession>
<organism evidence="5 6">
    <name type="scientific">Kitasatospora saccharophila</name>
    <dbReference type="NCBI Taxonomy" id="407973"/>
    <lineage>
        <taxon>Bacteria</taxon>
        <taxon>Bacillati</taxon>
        <taxon>Actinomycetota</taxon>
        <taxon>Actinomycetes</taxon>
        <taxon>Kitasatosporales</taxon>
        <taxon>Streptomycetaceae</taxon>
        <taxon>Kitasatospora</taxon>
    </lineage>
</organism>
<evidence type="ECO:0000313" key="6">
    <source>
        <dbReference type="Proteomes" id="UP001500897"/>
    </source>
</evidence>
<dbReference type="PANTHER" id="PTHR43046">
    <property type="entry name" value="GDP-MANNOSE MANNOSYL HYDROLASE"/>
    <property type="match status" value="1"/>
</dbReference>